<dbReference type="GO" id="GO:0004553">
    <property type="term" value="F:hydrolase activity, hydrolyzing O-glycosyl compounds"/>
    <property type="evidence" value="ECO:0007669"/>
    <property type="project" value="InterPro"/>
</dbReference>
<dbReference type="GO" id="GO:0005975">
    <property type="term" value="P:carbohydrate metabolic process"/>
    <property type="evidence" value="ECO:0007669"/>
    <property type="project" value="InterPro"/>
</dbReference>
<organism evidence="6 7">
    <name type="scientific">Bacteroides fragilis CL07T12C05</name>
    <dbReference type="NCBI Taxonomy" id="997883"/>
    <lineage>
        <taxon>Bacteria</taxon>
        <taxon>Pseudomonadati</taxon>
        <taxon>Bacteroidota</taxon>
        <taxon>Bacteroidia</taxon>
        <taxon>Bacteroidales</taxon>
        <taxon>Bacteroidaceae</taxon>
        <taxon>Bacteroides</taxon>
    </lineage>
</organism>
<dbReference type="Gene3D" id="2.60.40.10">
    <property type="entry name" value="Immunoglobulins"/>
    <property type="match status" value="1"/>
</dbReference>
<dbReference type="InterPro" id="IPR036156">
    <property type="entry name" value="Beta-gal/glucu_dom_sf"/>
</dbReference>
<evidence type="ECO:0000259" key="5">
    <source>
        <dbReference type="Pfam" id="PF00703"/>
    </source>
</evidence>
<name>A0A0E2AUV8_BACFG</name>
<dbReference type="SUPFAM" id="SSF49303">
    <property type="entry name" value="beta-Galactosidase/glucuronidase domain"/>
    <property type="match status" value="1"/>
</dbReference>
<dbReference type="SUPFAM" id="SSF49785">
    <property type="entry name" value="Galactose-binding domain-like"/>
    <property type="match status" value="1"/>
</dbReference>
<feature type="signal peptide" evidence="4">
    <location>
        <begin position="1"/>
        <end position="23"/>
    </location>
</feature>
<dbReference type="Gene3D" id="2.60.120.260">
    <property type="entry name" value="Galactose-binding domain-like"/>
    <property type="match status" value="1"/>
</dbReference>
<evidence type="ECO:0000313" key="7">
    <source>
        <dbReference type="Proteomes" id="UP000003879"/>
    </source>
</evidence>
<dbReference type="RefSeq" id="WP_005796377.1">
    <property type="nucleotide sequence ID" value="NZ_JH724215.1"/>
</dbReference>
<dbReference type="AlphaFoldDB" id="A0A0E2AUV8"/>
<dbReference type="PANTHER" id="PTHR42732">
    <property type="entry name" value="BETA-GALACTOSIDASE"/>
    <property type="match status" value="1"/>
</dbReference>
<dbReference type="InterPro" id="IPR051913">
    <property type="entry name" value="GH2_Domain-Containing"/>
</dbReference>
<keyword evidence="4" id="KW-0732">Signal</keyword>
<dbReference type="Pfam" id="PF00703">
    <property type="entry name" value="Glyco_hydro_2"/>
    <property type="match status" value="1"/>
</dbReference>
<evidence type="ECO:0000256" key="3">
    <source>
        <dbReference type="ARBA" id="ARBA00023295"/>
    </source>
</evidence>
<dbReference type="Gene3D" id="3.20.20.80">
    <property type="entry name" value="Glycosidases"/>
    <property type="match status" value="1"/>
</dbReference>
<dbReference type="PANTHER" id="PTHR42732:SF1">
    <property type="entry name" value="BETA-MANNOSIDASE"/>
    <property type="match status" value="1"/>
</dbReference>
<dbReference type="InterPro" id="IPR006102">
    <property type="entry name" value="Ig-like_GH2"/>
</dbReference>
<comment type="similarity">
    <text evidence="1">Belongs to the glycosyl hydrolase 2 family.</text>
</comment>
<dbReference type="InterPro" id="IPR008979">
    <property type="entry name" value="Galactose-bd-like_sf"/>
</dbReference>
<dbReference type="Proteomes" id="UP000003879">
    <property type="component" value="Unassembled WGS sequence"/>
</dbReference>
<evidence type="ECO:0000256" key="4">
    <source>
        <dbReference type="SAM" id="SignalP"/>
    </source>
</evidence>
<feature type="domain" description="Glycoside hydrolase family 2 immunoglobulin-like beta-sandwich" evidence="5">
    <location>
        <begin position="208"/>
        <end position="315"/>
    </location>
</feature>
<dbReference type="InterPro" id="IPR017853">
    <property type="entry name" value="GH"/>
</dbReference>
<keyword evidence="3" id="KW-0326">Glycosidase</keyword>
<dbReference type="PATRIC" id="fig|997883.3.peg.691"/>
<keyword evidence="2" id="KW-0378">Hydrolase</keyword>
<comment type="caution">
    <text evidence="6">The sequence shown here is derived from an EMBL/GenBank/DDBJ whole genome shotgun (WGS) entry which is preliminary data.</text>
</comment>
<protein>
    <recommendedName>
        <fullName evidence="5">Glycoside hydrolase family 2 immunoglobulin-like beta-sandwich domain-containing protein</fullName>
    </recommendedName>
</protein>
<dbReference type="InterPro" id="IPR013783">
    <property type="entry name" value="Ig-like_fold"/>
</dbReference>
<dbReference type="HOGENOM" id="CLU_009735_0_0_10"/>
<proteinExistence type="inferred from homology"/>
<feature type="chain" id="PRO_5002392505" description="Glycoside hydrolase family 2 immunoglobulin-like beta-sandwich domain-containing protein" evidence="4">
    <location>
        <begin position="24"/>
        <end position="929"/>
    </location>
</feature>
<dbReference type="SUPFAM" id="SSF51445">
    <property type="entry name" value="(Trans)glycosidases"/>
    <property type="match status" value="1"/>
</dbReference>
<dbReference type="EMBL" id="AGXN01000005">
    <property type="protein sequence ID" value="EIY99349.1"/>
    <property type="molecule type" value="Genomic_DNA"/>
</dbReference>
<evidence type="ECO:0000256" key="1">
    <source>
        <dbReference type="ARBA" id="ARBA00007401"/>
    </source>
</evidence>
<evidence type="ECO:0000256" key="2">
    <source>
        <dbReference type="ARBA" id="ARBA00022801"/>
    </source>
</evidence>
<accession>A0A0E2AUV8</accession>
<evidence type="ECO:0000313" key="6">
    <source>
        <dbReference type="EMBL" id="EIY99349.1"/>
    </source>
</evidence>
<reference evidence="6 7" key="1">
    <citation type="submission" date="2012-02" db="EMBL/GenBank/DDBJ databases">
        <title>The Genome Sequence of Bacteroides fragilis CL07T12C05.</title>
        <authorList>
            <consortium name="The Broad Institute Genome Sequencing Platform"/>
            <person name="Earl A."/>
            <person name="Ward D."/>
            <person name="Feldgarden M."/>
            <person name="Gevers D."/>
            <person name="Zitomersky N.L."/>
            <person name="Coyne M.J."/>
            <person name="Comstock L.E."/>
            <person name="Young S.K."/>
            <person name="Zeng Q."/>
            <person name="Gargeya S."/>
            <person name="Fitzgerald M."/>
            <person name="Haas B."/>
            <person name="Abouelleil A."/>
            <person name="Alvarado L."/>
            <person name="Arachchi H.M."/>
            <person name="Berlin A."/>
            <person name="Chapman S.B."/>
            <person name="Gearin G."/>
            <person name="Goldberg J."/>
            <person name="Griggs A."/>
            <person name="Gujja S."/>
            <person name="Hansen M."/>
            <person name="Heiman D."/>
            <person name="Howarth C."/>
            <person name="Larimer J."/>
            <person name="Lui A."/>
            <person name="MacDonald P.J.P."/>
            <person name="McCowen C."/>
            <person name="Montmayeur A."/>
            <person name="Murphy C."/>
            <person name="Neiman D."/>
            <person name="Pearson M."/>
            <person name="Priest M."/>
            <person name="Roberts A."/>
            <person name="Saif S."/>
            <person name="Shea T."/>
            <person name="Sisk P."/>
            <person name="Stolte C."/>
            <person name="Sykes S."/>
            <person name="Wortman J."/>
            <person name="Nusbaum C."/>
            <person name="Birren B."/>
        </authorList>
    </citation>
    <scope>NUCLEOTIDE SEQUENCE [LARGE SCALE GENOMIC DNA]</scope>
    <source>
        <strain evidence="6 7">CL07T12C05</strain>
    </source>
</reference>
<gene>
    <name evidence="6" type="ORF">HMPREF1056_00650</name>
</gene>
<sequence>MIPFLKRSLLVVFGMAMSFNASAQTEEMDLSGTWGFQADFMDFRTKVASLDYRYLHRLQDKIELPGITDDYQIGWKCPYRHIDRLTRKYEYMGPAWYQREIDIPKEWKGKQIFLYFERTHWLSSVYICKADLTYFGGEAASQKDYISVPHNHDITKHVKPGEKHLLTVCVDNRFQYQTHKWNHAHTEFTQINWNGILGDIKLVAVDPVYVDDMQVYPDVTNKQVTVKMKIKNHTKKVIGGQAVFNIAGENYELTKAIPVSGKEEEIEFESIIPLGKDIRLWDEFHPNLYKITCSLETKDDKDSYRHEREVTFGMREVAQGKHHVLVNGNPIHLRGTVDNAVFPKTGYCPVDDASWERMLGILKQHGMNHVRFHSWCPTKAAFRAADKLGVYFEVEMPLWGADCERKDDWEKRFDFFRREIKAILKEYGNHPSFILYCNGNEISGDFDFVEELTATGRAMDSRHLYSGSTARKRVKSDQFYTTHATDKGSATTYSGKPYTDWDIRKGTEIDVPVLSHEVGQRCAYPNFKEIELYKDCPVEARNFEIFRDQLEENGMLDLADDFFRVSSKQTAIEYKDCIEAQLRTSTSGGFQLLSITDLPEQGYSCVGILDPFWNSKGAVTPDEFRKFCAPTVALLRFGKRTFVPGETFTGKAEVYNYSDKSLKGAKVKWTVTDDTGKVVKSGSLKGNTLGNHGVFPVGEFSFQMPETDSPKHLTVSLRVGKEVANDWSLWLYPKQENLMQSSDEVYYASEWNDSVRTYLKAGKKVVYIPPFNKVGGRKGDFHNHFWNPLMFKWDPMTLGCFIHKDHPALKEFVTDSNLDWQWWDIINYCRVMEMQDTPRELRPFIQTIDSYDSNKKLGIAFEAKMNGGKLLVLTMDTKKDWEKRIAAHQLLKSIDNYVKSDAFNPTVELDESFMETILKKNNKKSNKTK</sequence>